<evidence type="ECO:0000313" key="1">
    <source>
        <dbReference type="EMBL" id="AUT74379.1"/>
    </source>
</evidence>
<dbReference type="Proteomes" id="UP000236649">
    <property type="component" value="Chromosome 3"/>
</dbReference>
<name>A0AAN1MPB3_9BURK</name>
<reference evidence="1 2" key="1">
    <citation type="submission" date="2018-01" db="EMBL/GenBank/DDBJ databases">
        <title>Species boundaries and ecological features among Paraburkholderia terrae DSMZ17804T, P. hospita DSMZ17164T and P. caribensis DSMZ13236T.</title>
        <authorList>
            <person name="Pratama A.A."/>
        </authorList>
    </citation>
    <scope>NUCLEOTIDE SEQUENCE [LARGE SCALE GENOMIC DNA]</scope>
    <source>
        <strain evidence="1 2">DSM 17164</strain>
    </source>
</reference>
<protein>
    <submittedName>
        <fullName evidence="1">Uncharacterized protein</fullName>
    </submittedName>
</protein>
<proteinExistence type="predicted"/>
<gene>
    <name evidence="1" type="ORF">C2L64_39695</name>
</gene>
<dbReference type="KEGG" id="phs:C2L64_39695"/>
<sequence length="79" mass="9054">MREPRVVRIDARFAACFSEPFLFETRVFAMRFLAMCVEAPLLRARCFQMSRFDPVVVSVHVKQSVALCVLSGRVSAERD</sequence>
<dbReference type="AlphaFoldDB" id="A0AAN1MPB3"/>
<accession>A0AAN1MPB3</accession>
<evidence type="ECO:0000313" key="2">
    <source>
        <dbReference type="Proteomes" id="UP000236649"/>
    </source>
</evidence>
<organism evidence="1 2">
    <name type="scientific">Paraburkholderia hospita</name>
    <dbReference type="NCBI Taxonomy" id="169430"/>
    <lineage>
        <taxon>Bacteria</taxon>
        <taxon>Pseudomonadati</taxon>
        <taxon>Pseudomonadota</taxon>
        <taxon>Betaproteobacteria</taxon>
        <taxon>Burkholderiales</taxon>
        <taxon>Burkholderiaceae</taxon>
        <taxon>Paraburkholderia</taxon>
    </lineage>
</organism>
<dbReference type="EMBL" id="CP026107">
    <property type="protein sequence ID" value="AUT74379.1"/>
    <property type="molecule type" value="Genomic_DNA"/>
</dbReference>